<feature type="domain" description="PpiC" evidence="14">
    <location>
        <begin position="242"/>
        <end position="361"/>
    </location>
</feature>
<gene>
    <name evidence="15" type="ORF">SAMN04488092_101162</name>
</gene>
<dbReference type="Pfam" id="PF13145">
    <property type="entry name" value="Rotamase_2"/>
    <property type="match status" value="1"/>
</dbReference>
<dbReference type="AlphaFoldDB" id="A0A1H8YW58"/>
<dbReference type="EMBL" id="FOEP01000001">
    <property type="protein sequence ID" value="SEP56356.1"/>
    <property type="molecule type" value="Genomic_DNA"/>
</dbReference>
<evidence type="ECO:0000313" key="15">
    <source>
        <dbReference type="EMBL" id="SEP56356.1"/>
    </source>
</evidence>
<keyword evidence="5" id="KW-0812">Transmembrane</keyword>
<proteinExistence type="inferred from homology"/>
<keyword evidence="6" id="KW-1133">Transmembrane helix</keyword>
<dbReference type="GO" id="GO:0005886">
    <property type="term" value="C:plasma membrane"/>
    <property type="evidence" value="ECO:0007669"/>
    <property type="project" value="UniProtKB-SubCell"/>
</dbReference>
<dbReference type="SUPFAM" id="SSF54534">
    <property type="entry name" value="FKBP-like"/>
    <property type="match status" value="1"/>
</dbReference>
<dbReference type="Gene3D" id="3.10.50.40">
    <property type="match status" value="1"/>
</dbReference>
<evidence type="ECO:0000313" key="16">
    <source>
        <dbReference type="Proteomes" id="UP000198634"/>
    </source>
</evidence>
<dbReference type="GO" id="GO:0003755">
    <property type="term" value="F:peptidyl-prolyl cis-trans isomerase activity"/>
    <property type="evidence" value="ECO:0007669"/>
    <property type="project" value="InterPro"/>
</dbReference>
<comment type="subcellular location">
    <subcellularLocation>
        <location evidence="1">Cell inner membrane</location>
        <topology evidence="1">Single-pass type II membrane protein</topology>
        <orientation evidence="1">Periplasmic side</orientation>
    </subcellularLocation>
</comment>
<evidence type="ECO:0000256" key="7">
    <source>
        <dbReference type="ARBA" id="ARBA00023136"/>
    </source>
</evidence>
<dbReference type="InterPro" id="IPR027304">
    <property type="entry name" value="Trigger_fact/SurA_dom_sf"/>
</dbReference>
<dbReference type="PANTHER" id="PTHR47529">
    <property type="entry name" value="PEPTIDYL-PROLYL CIS-TRANS ISOMERASE D"/>
    <property type="match status" value="1"/>
</dbReference>
<evidence type="ECO:0000256" key="9">
    <source>
        <dbReference type="ARBA" id="ARBA00030642"/>
    </source>
</evidence>
<evidence type="ECO:0000256" key="6">
    <source>
        <dbReference type="ARBA" id="ARBA00022989"/>
    </source>
</evidence>
<keyword evidence="7" id="KW-0472">Membrane</keyword>
<dbReference type="Gene3D" id="1.10.4030.10">
    <property type="entry name" value="Porin chaperone SurA, peptide-binding domain"/>
    <property type="match status" value="1"/>
</dbReference>
<keyword evidence="3" id="KW-1003">Cell membrane</keyword>
<evidence type="ECO:0000259" key="14">
    <source>
        <dbReference type="Pfam" id="PF13145"/>
    </source>
</evidence>
<dbReference type="InterPro" id="IPR046357">
    <property type="entry name" value="PPIase_dom_sf"/>
</dbReference>
<evidence type="ECO:0000256" key="2">
    <source>
        <dbReference type="ARBA" id="ARBA00018370"/>
    </source>
</evidence>
<dbReference type="SUPFAM" id="SSF109998">
    <property type="entry name" value="Triger factor/SurA peptide-binding domain-like"/>
    <property type="match status" value="1"/>
</dbReference>
<evidence type="ECO:0000256" key="1">
    <source>
        <dbReference type="ARBA" id="ARBA00004382"/>
    </source>
</evidence>
<accession>A0A1H8YW58</accession>
<keyword evidence="8" id="KW-0143">Chaperone</keyword>
<name>A0A1H8YW58_9RHOB</name>
<dbReference type="InterPro" id="IPR052029">
    <property type="entry name" value="PpiD_chaperone"/>
</dbReference>
<evidence type="ECO:0000256" key="12">
    <source>
        <dbReference type="ARBA" id="ARBA00040743"/>
    </source>
</evidence>
<evidence type="ECO:0000256" key="10">
    <source>
        <dbReference type="ARBA" id="ARBA00031484"/>
    </source>
</evidence>
<dbReference type="InterPro" id="IPR000297">
    <property type="entry name" value="PPIase_PpiC"/>
</dbReference>
<keyword evidence="16" id="KW-1185">Reference proteome</keyword>
<dbReference type="PANTHER" id="PTHR47529:SF1">
    <property type="entry name" value="PERIPLASMIC CHAPERONE PPID"/>
    <property type="match status" value="1"/>
</dbReference>
<evidence type="ECO:0000256" key="11">
    <source>
        <dbReference type="ARBA" id="ARBA00038408"/>
    </source>
</evidence>
<dbReference type="Pfam" id="PF13624">
    <property type="entry name" value="SurA_N_3"/>
    <property type="match status" value="1"/>
</dbReference>
<reference evidence="15 16" key="1">
    <citation type="submission" date="2016-10" db="EMBL/GenBank/DDBJ databases">
        <authorList>
            <person name="de Groot N.N."/>
        </authorList>
    </citation>
    <scope>NUCLEOTIDE SEQUENCE [LARGE SCALE GENOMIC DNA]</scope>
    <source>
        <strain evidence="15 16">DSM 22007</strain>
    </source>
</reference>
<organism evidence="15 16">
    <name type="scientific">Thalassovita taeanensis</name>
    <dbReference type="NCBI Taxonomy" id="657014"/>
    <lineage>
        <taxon>Bacteria</taxon>
        <taxon>Pseudomonadati</taxon>
        <taxon>Pseudomonadota</taxon>
        <taxon>Alphaproteobacteria</taxon>
        <taxon>Rhodobacterales</taxon>
        <taxon>Roseobacteraceae</taxon>
        <taxon>Thalassovita</taxon>
    </lineage>
</organism>
<protein>
    <recommendedName>
        <fullName evidence="2">Parvulin-like PPIase</fullName>
    </recommendedName>
    <alternativeName>
        <fullName evidence="9">Peptidyl-prolyl cis-trans isomerase plp</fullName>
    </alternativeName>
    <alternativeName>
        <fullName evidence="12">Periplasmic chaperone PpiD</fullName>
    </alternativeName>
    <alternativeName>
        <fullName evidence="13">Periplasmic folding chaperone</fullName>
    </alternativeName>
    <alternativeName>
        <fullName evidence="10">Rotamase plp</fullName>
    </alternativeName>
</protein>
<sequence length="612" mass="65551">MASGATKTLVWGLMGLLVLGLGGFGVTNLSGNVRTIGSVGDQEIDINDYARALQEDIRAIEAQTGQSITFEQAQSFGLDKNVLGRLIGQAALDNEAATLGLSIGDENLRRQIVAIDAFQGPAGDFDREAYKFTLSQAGLTESKFEAQIRADTTRAILQGAVIKGAPVPAAFVDTLVAYAAERRGFVWAQITPDDLTTPLPAPTEDQLAAYYAANEPAFTTPAKKRLTYAWLSPDMLLDTVEVDEADIQAQYDARSAEFNQPERRLVERLSFPDMTTAETAKAAIEREETDFEATVAERGLSLSDIDMGDVSRADLGPEASAVFNADVGDIVGPFETTLGPALFRVNGVLPEQATAYDDVRDDLRDELATDRARRQIETTAETVDDLLAGGATLEELHAEAGMTVAQIDWFDGAPEDIAAYTGFRDAALAVQPGDYPQVIHLDDGGIVSLRLDEELPPQLQSLDTVRDDAIAGWTAAETTKALAEQATALLTRLTAGEDMAALGLTAQIETDVTRNQFMPGTPNGFLSQVFGMTPGDVTVISGDEAVVIVRLDDILPPDMTNPEVETLTASLTDQTEAGIAQDIYAAYARDIQNRAGISLDQAALNAVHANFR</sequence>
<dbReference type="OrthoDB" id="9768393at2"/>
<evidence type="ECO:0000256" key="3">
    <source>
        <dbReference type="ARBA" id="ARBA00022475"/>
    </source>
</evidence>
<dbReference type="RefSeq" id="WP_090266914.1">
    <property type="nucleotide sequence ID" value="NZ_FOEP01000001.1"/>
</dbReference>
<keyword evidence="15" id="KW-0413">Isomerase</keyword>
<evidence type="ECO:0000256" key="13">
    <source>
        <dbReference type="ARBA" id="ARBA00042775"/>
    </source>
</evidence>
<evidence type="ECO:0000256" key="8">
    <source>
        <dbReference type="ARBA" id="ARBA00023186"/>
    </source>
</evidence>
<dbReference type="STRING" id="657014.SAMN04488092_101162"/>
<keyword evidence="4" id="KW-0997">Cell inner membrane</keyword>
<evidence type="ECO:0000256" key="4">
    <source>
        <dbReference type="ARBA" id="ARBA00022519"/>
    </source>
</evidence>
<comment type="similarity">
    <text evidence="11">Belongs to the PpiD chaperone family.</text>
</comment>
<evidence type="ECO:0000256" key="5">
    <source>
        <dbReference type="ARBA" id="ARBA00022692"/>
    </source>
</evidence>
<dbReference type="Proteomes" id="UP000198634">
    <property type="component" value="Unassembled WGS sequence"/>
</dbReference>